<accession>V4ATX9</accession>
<evidence type="ECO:0000256" key="2">
    <source>
        <dbReference type="SAM" id="SignalP"/>
    </source>
</evidence>
<dbReference type="CTD" id="20237980"/>
<keyword evidence="4" id="KW-1185">Reference proteome</keyword>
<dbReference type="EMBL" id="KB201262">
    <property type="protein sequence ID" value="ESO98370.1"/>
    <property type="molecule type" value="Genomic_DNA"/>
</dbReference>
<dbReference type="KEGG" id="lgi:LOTGIDRAFT_159175"/>
<proteinExistence type="predicted"/>
<protein>
    <recommendedName>
        <fullName evidence="5">EF-hand domain-containing protein</fullName>
    </recommendedName>
</protein>
<keyword evidence="2" id="KW-0732">Signal</keyword>
<dbReference type="Proteomes" id="UP000030746">
    <property type="component" value="Unassembled WGS sequence"/>
</dbReference>
<evidence type="ECO:0000256" key="1">
    <source>
        <dbReference type="ARBA" id="ARBA00022837"/>
    </source>
</evidence>
<dbReference type="HOGENOM" id="CLU_139961_0_0_1"/>
<reference evidence="3 4" key="1">
    <citation type="journal article" date="2013" name="Nature">
        <title>Insights into bilaterian evolution from three spiralian genomes.</title>
        <authorList>
            <person name="Simakov O."/>
            <person name="Marletaz F."/>
            <person name="Cho S.J."/>
            <person name="Edsinger-Gonzales E."/>
            <person name="Havlak P."/>
            <person name="Hellsten U."/>
            <person name="Kuo D.H."/>
            <person name="Larsson T."/>
            <person name="Lv J."/>
            <person name="Arendt D."/>
            <person name="Savage R."/>
            <person name="Osoegawa K."/>
            <person name="de Jong P."/>
            <person name="Grimwood J."/>
            <person name="Chapman J.A."/>
            <person name="Shapiro H."/>
            <person name="Aerts A."/>
            <person name="Otillar R.P."/>
            <person name="Terry A.Y."/>
            <person name="Boore J.L."/>
            <person name="Grigoriev I.V."/>
            <person name="Lindberg D.R."/>
            <person name="Seaver E.C."/>
            <person name="Weisblat D.A."/>
            <person name="Putnam N.H."/>
            <person name="Rokhsar D.S."/>
        </authorList>
    </citation>
    <scope>NUCLEOTIDE SEQUENCE [LARGE SCALE GENOMIC DNA]</scope>
</reference>
<dbReference type="RefSeq" id="XP_009051065.1">
    <property type="nucleotide sequence ID" value="XM_009052817.1"/>
</dbReference>
<dbReference type="InterPro" id="IPR018247">
    <property type="entry name" value="EF_Hand_1_Ca_BS"/>
</dbReference>
<dbReference type="AlphaFoldDB" id="V4ATX9"/>
<evidence type="ECO:0000313" key="3">
    <source>
        <dbReference type="EMBL" id="ESO98370.1"/>
    </source>
</evidence>
<sequence length="113" mass="12405">MKGAVVLLVAMVVMMGQTDAWRFWRTAASVAAGAIFLGKRDVEDADFKAELKTAAEDGVLTDEEIKSVFVLDDKGLDKFKETYDMNDDGTIQVTEYEAVASLAKSSKKYRPSS</sequence>
<dbReference type="PROSITE" id="PS00018">
    <property type="entry name" value="EF_HAND_1"/>
    <property type="match status" value="1"/>
</dbReference>
<keyword evidence="1" id="KW-0106">Calcium</keyword>
<dbReference type="InterPro" id="IPR011992">
    <property type="entry name" value="EF-hand-dom_pair"/>
</dbReference>
<name>V4ATX9_LOTGI</name>
<dbReference type="SUPFAM" id="SSF47473">
    <property type="entry name" value="EF-hand"/>
    <property type="match status" value="1"/>
</dbReference>
<evidence type="ECO:0008006" key="5">
    <source>
        <dbReference type="Google" id="ProtNLM"/>
    </source>
</evidence>
<dbReference type="GeneID" id="20237980"/>
<gene>
    <name evidence="3" type="ORF">LOTGIDRAFT_159175</name>
</gene>
<feature type="signal peptide" evidence="2">
    <location>
        <begin position="1"/>
        <end position="20"/>
    </location>
</feature>
<feature type="chain" id="PRO_5004716967" description="EF-hand domain-containing protein" evidence="2">
    <location>
        <begin position="21"/>
        <end position="113"/>
    </location>
</feature>
<evidence type="ECO:0000313" key="4">
    <source>
        <dbReference type="Proteomes" id="UP000030746"/>
    </source>
</evidence>
<organism evidence="3 4">
    <name type="scientific">Lottia gigantea</name>
    <name type="common">Giant owl limpet</name>
    <dbReference type="NCBI Taxonomy" id="225164"/>
    <lineage>
        <taxon>Eukaryota</taxon>
        <taxon>Metazoa</taxon>
        <taxon>Spiralia</taxon>
        <taxon>Lophotrochozoa</taxon>
        <taxon>Mollusca</taxon>
        <taxon>Gastropoda</taxon>
        <taxon>Patellogastropoda</taxon>
        <taxon>Lottioidea</taxon>
        <taxon>Lottiidae</taxon>
        <taxon>Lottia</taxon>
    </lineage>
</organism>